<sequence length="347" mass="39019">MASLCCNKLGKGSLGQVILVKQKTTGVKYAMKAIRKPLAIDDDMRDQIIDKRHLLLRLNHPFIASLQFSFQSKANLFFVFDYLEGGTLKSLIQKEGKLSEERAKFILAELILGLEYLHQNDVVCADLTSQNILFDSNKNIKLTDFSSTRLLFKQDESDYITSSIQYMAPESVKDDNPTYCSDWWTLGIIFYEMIFGDLPYSSSELSAVLKQITNDEIVIPSSSCSDEARDLMGKLLQKDPQERLGNVDSSYIMGHSFFKDVNWYKVMKRQTKTDYLSPPSEGSDIYKSTGPSNPETILISEEVKYSQASKFQNLKLTVEGFSYDGDSALACSDCSSSPKKSSLASEN</sequence>
<dbReference type="AlphaFoldDB" id="A0AAD1UPK8"/>
<dbReference type="InterPro" id="IPR000719">
    <property type="entry name" value="Prot_kinase_dom"/>
</dbReference>
<dbReference type="Gene3D" id="1.10.510.10">
    <property type="entry name" value="Transferase(Phosphotransferase) domain 1"/>
    <property type="match status" value="1"/>
</dbReference>
<reference evidence="7" key="1">
    <citation type="submission" date="2023-07" db="EMBL/GenBank/DDBJ databases">
        <authorList>
            <consortium name="AG Swart"/>
            <person name="Singh M."/>
            <person name="Singh A."/>
            <person name="Seah K."/>
            <person name="Emmerich C."/>
        </authorList>
    </citation>
    <scope>NUCLEOTIDE SEQUENCE</scope>
    <source>
        <strain evidence="7">DP1</strain>
    </source>
</reference>
<evidence type="ECO:0000256" key="3">
    <source>
        <dbReference type="ARBA" id="ARBA00022741"/>
    </source>
</evidence>
<dbReference type="InterPro" id="IPR045270">
    <property type="entry name" value="STKc_AGC"/>
</dbReference>
<dbReference type="EMBL" id="CAMPGE010012543">
    <property type="protein sequence ID" value="CAI2371313.1"/>
    <property type="molecule type" value="Genomic_DNA"/>
</dbReference>
<accession>A0AAD1UPK8</accession>
<dbReference type="Pfam" id="PF00069">
    <property type="entry name" value="Pkinase"/>
    <property type="match status" value="1"/>
</dbReference>
<evidence type="ECO:0000256" key="4">
    <source>
        <dbReference type="ARBA" id="ARBA00022777"/>
    </source>
</evidence>
<dbReference type="PROSITE" id="PS50011">
    <property type="entry name" value="PROTEIN_KINASE_DOM"/>
    <property type="match status" value="1"/>
</dbReference>
<keyword evidence="4" id="KW-0418">Kinase</keyword>
<dbReference type="SUPFAM" id="SSF56112">
    <property type="entry name" value="Protein kinase-like (PK-like)"/>
    <property type="match status" value="1"/>
</dbReference>
<comment type="caution">
    <text evidence="7">The sequence shown here is derived from an EMBL/GenBank/DDBJ whole genome shotgun (WGS) entry which is preliminary data.</text>
</comment>
<evidence type="ECO:0000256" key="1">
    <source>
        <dbReference type="ARBA" id="ARBA00022527"/>
    </source>
</evidence>
<dbReference type="Gene3D" id="3.30.200.20">
    <property type="entry name" value="Phosphorylase Kinase, domain 1"/>
    <property type="match status" value="1"/>
</dbReference>
<evidence type="ECO:0000256" key="2">
    <source>
        <dbReference type="ARBA" id="ARBA00022679"/>
    </source>
</evidence>
<evidence type="ECO:0000259" key="6">
    <source>
        <dbReference type="PROSITE" id="PS50011"/>
    </source>
</evidence>
<evidence type="ECO:0000313" key="7">
    <source>
        <dbReference type="EMBL" id="CAI2371313.1"/>
    </source>
</evidence>
<protein>
    <recommendedName>
        <fullName evidence="6">Protein kinase domain-containing protein</fullName>
    </recommendedName>
</protein>
<dbReference type="GO" id="GO:0004674">
    <property type="term" value="F:protein serine/threonine kinase activity"/>
    <property type="evidence" value="ECO:0007669"/>
    <property type="project" value="UniProtKB-KW"/>
</dbReference>
<evidence type="ECO:0000256" key="5">
    <source>
        <dbReference type="ARBA" id="ARBA00022840"/>
    </source>
</evidence>
<dbReference type="GO" id="GO:0005524">
    <property type="term" value="F:ATP binding"/>
    <property type="evidence" value="ECO:0007669"/>
    <property type="project" value="UniProtKB-KW"/>
</dbReference>
<dbReference type="PANTHER" id="PTHR24351">
    <property type="entry name" value="RIBOSOMAL PROTEIN S6 KINASE"/>
    <property type="match status" value="1"/>
</dbReference>
<keyword evidence="2" id="KW-0808">Transferase</keyword>
<keyword evidence="1" id="KW-0723">Serine/threonine-protein kinase</keyword>
<evidence type="ECO:0000313" key="8">
    <source>
        <dbReference type="Proteomes" id="UP001295684"/>
    </source>
</evidence>
<proteinExistence type="predicted"/>
<dbReference type="Proteomes" id="UP001295684">
    <property type="component" value="Unassembled WGS sequence"/>
</dbReference>
<organism evidence="7 8">
    <name type="scientific">Euplotes crassus</name>
    <dbReference type="NCBI Taxonomy" id="5936"/>
    <lineage>
        <taxon>Eukaryota</taxon>
        <taxon>Sar</taxon>
        <taxon>Alveolata</taxon>
        <taxon>Ciliophora</taxon>
        <taxon>Intramacronucleata</taxon>
        <taxon>Spirotrichea</taxon>
        <taxon>Hypotrichia</taxon>
        <taxon>Euplotida</taxon>
        <taxon>Euplotidae</taxon>
        <taxon>Moneuplotes</taxon>
    </lineage>
</organism>
<gene>
    <name evidence="7" type="ORF">ECRASSUSDP1_LOCUS12633</name>
</gene>
<keyword evidence="5" id="KW-0067">ATP-binding</keyword>
<keyword evidence="3" id="KW-0547">Nucleotide-binding</keyword>
<keyword evidence="8" id="KW-1185">Reference proteome</keyword>
<dbReference type="CDD" id="cd05123">
    <property type="entry name" value="STKc_AGC"/>
    <property type="match status" value="1"/>
</dbReference>
<dbReference type="InterPro" id="IPR011009">
    <property type="entry name" value="Kinase-like_dom_sf"/>
</dbReference>
<feature type="domain" description="Protein kinase" evidence="6">
    <location>
        <begin position="3"/>
        <end position="258"/>
    </location>
</feature>
<name>A0AAD1UPK8_EUPCR</name>